<reference evidence="3" key="1">
    <citation type="submission" date="2017-11" db="EMBL/GenBank/DDBJ databases">
        <authorList>
            <person name="Watanabe M."/>
            <person name="Kojima H."/>
        </authorList>
    </citation>
    <scope>NUCLEOTIDE SEQUENCE [LARGE SCALE GENOMIC DNA]</scope>
    <source>
        <strain evidence="3">Tokyo 01</strain>
    </source>
</reference>
<evidence type="ECO:0000313" key="3">
    <source>
        <dbReference type="Proteomes" id="UP000288096"/>
    </source>
</evidence>
<reference evidence="3" key="2">
    <citation type="submission" date="2019-01" db="EMBL/GenBank/DDBJ databases">
        <title>Genome sequence of Desulfonema ishimotonii strain Tokyo 01.</title>
        <authorList>
            <person name="Fukui M."/>
        </authorList>
    </citation>
    <scope>NUCLEOTIDE SEQUENCE [LARGE SCALE GENOMIC DNA]</scope>
    <source>
        <strain evidence="3">Tokyo 01</strain>
    </source>
</reference>
<dbReference type="AlphaFoldDB" id="A0A401FSG7"/>
<feature type="transmembrane region" description="Helical" evidence="1">
    <location>
        <begin position="178"/>
        <end position="200"/>
    </location>
</feature>
<dbReference type="RefSeq" id="WP_124327379.1">
    <property type="nucleotide sequence ID" value="NZ_BEXT01000001.1"/>
</dbReference>
<organism evidence="2 3">
    <name type="scientific">Desulfonema ishimotonii</name>
    <dbReference type="NCBI Taxonomy" id="45657"/>
    <lineage>
        <taxon>Bacteria</taxon>
        <taxon>Pseudomonadati</taxon>
        <taxon>Thermodesulfobacteriota</taxon>
        <taxon>Desulfobacteria</taxon>
        <taxon>Desulfobacterales</taxon>
        <taxon>Desulfococcaceae</taxon>
        <taxon>Desulfonema</taxon>
    </lineage>
</organism>
<evidence type="ECO:0000256" key="1">
    <source>
        <dbReference type="SAM" id="Phobius"/>
    </source>
</evidence>
<keyword evidence="1" id="KW-1133">Transmembrane helix</keyword>
<dbReference type="Proteomes" id="UP000288096">
    <property type="component" value="Unassembled WGS sequence"/>
</dbReference>
<accession>A0A401FSG7</accession>
<keyword evidence="1" id="KW-0472">Membrane</keyword>
<protein>
    <submittedName>
        <fullName evidence="2">Uncharacterized protein</fullName>
    </submittedName>
</protein>
<name>A0A401FSG7_9BACT</name>
<gene>
    <name evidence="2" type="ORF">DENIS_0849</name>
</gene>
<keyword evidence="3" id="KW-1185">Reference proteome</keyword>
<dbReference type="EMBL" id="BEXT01000001">
    <property type="protein sequence ID" value="GBC59907.1"/>
    <property type="molecule type" value="Genomic_DNA"/>
</dbReference>
<feature type="transmembrane region" description="Helical" evidence="1">
    <location>
        <begin position="206"/>
        <end position="224"/>
    </location>
</feature>
<keyword evidence="1" id="KW-0812">Transmembrane</keyword>
<comment type="caution">
    <text evidence="2">The sequence shown here is derived from an EMBL/GenBank/DDBJ whole genome shotgun (WGS) entry which is preliminary data.</text>
</comment>
<evidence type="ECO:0000313" key="2">
    <source>
        <dbReference type="EMBL" id="GBC59907.1"/>
    </source>
</evidence>
<dbReference type="OrthoDB" id="5427101at2"/>
<sequence length="234" mass="25865">MQENAIKVNNTRLVVSALLTGAALKSGDIARMASEALGTEVKTRSISGILSRISDREKCDLGFFIRKSRQGNTLVYSLVREALDLSENHAYGLTRKIGKDRYSLAQATRDFPRLRKYAATDNSAPRQAIRVIRKLVSAAGPQKVIAMNSAQDDPSADRKVEVSVRYSSRYAVSLTTTFSTFVFICCALVLTLAACSFLAYAFFYHLLIIASVVAGVCFAGIFFWRARSRVREKT</sequence>
<proteinExistence type="predicted"/>